<keyword evidence="4" id="KW-0804">Transcription</keyword>
<dbReference type="HOGENOM" id="CLU_1811014_0_0_1"/>
<evidence type="ECO:0000256" key="5">
    <source>
        <dbReference type="ARBA" id="ARBA00023242"/>
    </source>
</evidence>
<keyword evidence="3" id="KW-0238">DNA-binding</keyword>
<accession>T1H006</accession>
<dbReference type="Proteomes" id="UP000015102">
    <property type="component" value="Unassembled WGS sequence"/>
</dbReference>
<evidence type="ECO:0000256" key="3">
    <source>
        <dbReference type="ARBA" id="ARBA00023125"/>
    </source>
</evidence>
<dbReference type="EMBL" id="CAQQ02379461">
    <property type="status" value="NOT_ANNOTATED_CDS"/>
    <property type="molecule type" value="Genomic_DNA"/>
</dbReference>
<reference evidence="7" key="1">
    <citation type="submission" date="2013-02" db="EMBL/GenBank/DDBJ databases">
        <authorList>
            <person name="Hughes D."/>
        </authorList>
    </citation>
    <scope>NUCLEOTIDE SEQUENCE</scope>
    <source>
        <strain>Durham</strain>
        <strain evidence="7">NC isolate 2 -- Noor lab</strain>
    </source>
</reference>
<evidence type="ECO:0000313" key="7">
    <source>
        <dbReference type="Proteomes" id="UP000015102"/>
    </source>
</evidence>
<dbReference type="AlphaFoldDB" id="T1H006"/>
<dbReference type="PANTHER" id="PTHR46062">
    <property type="entry name" value="STEROL REGULATORY ELEMENT-BINDING PROTEIN"/>
    <property type="match status" value="1"/>
</dbReference>
<dbReference type="GO" id="GO:0005634">
    <property type="term" value="C:nucleus"/>
    <property type="evidence" value="ECO:0007669"/>
    <property type="project" value="UniProtKB-SubCell"/>
</dbReference>
<sequence>QVPGEILEKFQNDLNSLRNIVEDIPNGQSRIYLYEAVHRLMAGASPGPTQQLLDRSLRHRHSRSSIICSSKDRGQQFEGGERERAAAMYVACKYLPSVLLSSPGERAGMLAEAAKTLEKVGDKRKLKDCYQLMKSLGSNTVTN</sequence>
<evidence type="ECO:0000256" key="1">
    <source>
        <dbReference type="ARBA" id="ARBA00004123"/>
    </source>
</evidence>
<keyword evidence="7" id="KW-1185">Reference proteome</keyword>
<reference evidence="6" key="2">
    <citation type="submission" date="2015-06" db="UniProtKB">
        <authorList>
            <consortium name="EnsemblMetazoa"/>
        </authorList>
    </citation>
    <scope>IDENTIFICATION</scope>
</reference>
<keyword evidence="5" id="KW-0539">Nucleus</keyword>
<evidence type="ECO:0000256" key="2">
    <source>
        <dbReference type="ARBA" id="ARBA00023015"/>
    </source>
</evidence>
<comment type="subcellular location">
    <subcellularLocation>
        <location evidence="1">Nucleus</location>
    </subcellularLocation>
</comment>
<protein>
    <submittedName>
        <fullName evidence="6">Uncharacterized protein</fullName>
    </submittedName>
</protein>
<dbReference type="GO" id="GO:0000978">
    <property type="term" value="F:RNA polymerase II cis-regulatory region sequence-specific DNA binding"/>
    <property type="evidence" value="ECO:0007669"/>
    <property type="project" value="TreeGrafter"/>
</dbReference>
<name>T1H006_MEGSC</name>
<dbReference type="OMA" id="YLYEAVH"/>
<dbReference type="PANTHER" id="PTHR46062:SF1">
    <property type="entry name" value="LP12374P"/>
    <property type="match status" value="1"/>
</dbReference>
<dbReference type="STRING" id="36166.T1H006"/>
<dbReference type="GO" id="GO:0000981">
    <property type="term" value="F:DNA-binding transcription factor activity, RNA polymerase II-specific"/>
    <property type="evidence" value="ECO:0007669"/>
    <property type="project" value="TreeGrafter"/>
</dbReference>
<proteinExistence type="predicted"/>
<keyword evidence="2" id="KW-0805">Transcription regulation</keyword>
<evidence type="ECO:0000256" key="4">
    <source>
        <dbReference type="ARBA" id="ARBA00023163"/>
    </source>
</evidence>
<dbReference type="EnsemblMetazoa" id="MESCA009469-RA">
    <property type="protein sequence ID" value="MESCA009469-PA"/>
    <property type="gene ID" value="MESCA009469"/>
</dbReference>
<organism evidence="6 7">
    <name type="scientific">Megaselia scalaris</name>
    <name type="common">Humpbacked fly</name>
    <name type="synonym">Phora scalaris</name>
    <dbReference type="NCBI Taxonomy" id="36166"/>
    <lineage>
        <taxon>Eukaryota</taxon>
        <taxon>Metazoa</taxon>
        <taxon>Ecdysozoa</taxon>
        <taxon>Arthropoda</taxon>
        <taxon>Hexapoda</taxon>
        <taxon>Insecta</taxon>
        <taxon>Pterygota</taxon>
        <taxon>Neoptera</taxon>
        <taxon>Endopterygota</taxon>
        <taxon>Diptera</taxon>
        <taxon>Brachycera</taxon>
        <taxon>Muscomorpha</taxon>
        <taxon>Platypezoidea</taxon>
        <taxon>Phoridae</taxon>
        <taxon>Megaseliini</taxon>
        <taxon>Megaselia</taxon>
    </lineage>
</organism>
<evidence type="ECO:0000313" key="6">
    <source>
        <dbReference type="EnsemblMetazoa" id="MESCA009469-PA"/>
    </source>
</evidence>